<dbReference type="InterPro" id="IPR039480">
    <property type="entry name" value="C-C_Bond_Lyase-like"/>
</dbReference>
<dbReference type="SUPFAM" id="SSF51621">
    <property type="entry name" value="Phosphoenolpyruvate/pyruvate domain"/>
    <property type="match status" value="1"/>
</dbReference>
<evidence type="ECO:0000256" key="3">
    <source>
        <dbReference type="ARBA" id="ARBA00022842"/>
    </source>
</evidence>
<dbReference type="Gene3D" id="3.20.20.60">
    <property type="entry name" value="Phosphoenolpyruvate-binding domains"/>
    <property type="match status" value="1"/>
</dbReference>
<dbReference type="RefSeq" id="WP_087993180.1">
    <property type="nucleotide sequence ID" value="NZ_CP092751.1"/>
</dbReference>
<evidence type="ECO:0000256" key="1">
    <source>
        <dbReference type="ARBA" id="ARBA00001946"/>
    </source>
</evidence>
<protein>
    <submittedName>
        <fullName evidence="4">HpcH/HpaI aldolase/citrate lyase family protein</fullName>
    </submittedName>
</protein>
<keyword evidence="3" id="KW-0460">Magnesium</keyword>
<accession>A0ABY4Y3Y6</accession>
<evidence type="ECO:0000256" key="2">
    <source>
        <dbReference type="ARBA" id="ARBA00022723"/>
    </source>
</evidence>
<proteinExistence type="predicted"/>
<dbReference type="InterPro" id="IPR011206">
    <property type="entry name" value="Citrate_lyase_beta/mcl1/mcl2"/>
</dbReference>
<dbReference type="InterPro" id="IPR015813">
    <property type="entry name" value="Pyrv/PenolPyrv_kinase-like_dom"/>
</dbReference>
<gene>
    <name evidence="4" type="ORF">MKF32_01585</name>
</gene>
<dbReference type="GO" id="GO:0016829">
    <property type="term" value="F:lyase activity"/>
    <property type="evidence" value="ECO:0007669"/>
    <property type="project" value="UniProtKB-KW"/>
</dbReference>
<dbReference type="PIRSF" id="PIRSF015582">
    <property type="entry name" value="Cit_lyase_B"/>
    <property type="match status" value="1"/>
</dbReference>
<keyword evidence="2" id="KW-0479">Metal-binding</keyword>
<comment type="cofactor">
    <cofactor evidence="1">
        <name>Mg(2+)</name>
        <dbReference type="ChEBI" id="CHEBI:18420"/>
    </cofactor>
</comment>
<name>A0ABY4Y3Y6_BACVA</name>
<reference evidence="4" key="1">
    <citation type="submission" date="2022-02" db="EMBL/GenBank/DDBJ databases">
        <title>Draft Genome Sequence of Bacillus vallismortis Strain BL01, Isolated from Artemisia lerchiana Web. Roots.</title>
        <authorList>
            <person name="Chebotar V.K."/>
            <person name="Gancheva M.S."/>
            <person name="Chizhevskaya E.P."/>
            <person name="Komarova O.V."/>
            <person name="Baganova M.E."/>
            <person name="Zaplatkin A.N."/>
            <person name="Pishchik V.N."/>
        </authorList>
    </citation>
    <scope>NUCLEOTIDE SEQUENCE</scope>
    <source>
        <strain evidence="4">BL01</strain>
    </source>
</reference>
<dbReference type="PANTHER" id="PTHR32308:SF10">
    <property type="entry name" value="CITRATE LYASE SUBUNIT BETA"/>
    <property type="match status" value="1"/>
</dbReference>
<evidence type="ECO:0000313" key="4">
    <source>
        <dbReference type="EMBL" id="USP97340.1"/>
    </source>
</evidence>
<evidence type="ECO:0000313" key="5">
    <source>
        <dbReference type="Proteomes" id="UP001057348"/>
    </source>
</evidence>
<keyword evidence="4" id="KW-0456">Lyase</keyword>
<dbReference type="EMBL" id="CP092751">
    <property type="protein sequence ID" value="USP97340.1"/>
    <property type="molecule type" value="Genomic_DNA"/>
</dbReference>
<dbReference type="Proteomes" id="UP001057348">
    <property type="component" value="Chromosome"/>
</dbReference>
<dbReference type="Pfam" id="PF15617">
    <property type="entry name" value="C-C_Bond_Lyase"/>
    <property type="match status" value="1"/>
</dbReference>
<keyword evidence="5" id="KW-1185">Reference proteome</keyword>
<sequence>MRYFHYLSTHQEENVFYQAPKQVTKEAPKKLLEHALGAVLYMPATRPDIAAMITEHKYEDLSSIVFCLEDAIGDHEVKRAEHNVSRQLELIEQAIQHRKIKPDHLPFMFVRVRSPKQLLQLADTLKPALHLLTGFVFPKFSAENARDYVEALEGISGDMTVPLYGMPILETPDLLMKETRAAALSEMSMILHQHQDLILNVRIGATDLCGLYGIRRKSEQTIYDIRMIADFMSDIINYFGREFVISGPVWEYFQASQKPHLLSAHPPVELNEYVKGLVKETELDIANGIHGKTVIHPTHLKIVNSLYVVTKEDYMDALSIIHHGNGSIGVMKSHFSNKMNEIKPHMKWAEKILLKSEIYGVYHENRSFTDLLNEQQNPSNIGQYGG</sequence>
<dbReference type="PANTHER" id="PTHR32308">
    <property type="entry name" value="LYASE BETA SUBUNIT, PUTATIVE (AFU_ORTHOLOGUE AFUA_4G13030)-RELATED"/>
    <property type="match status" value="1"/>
</dbReference>
<dbReference type="InterPro" id="IPR040442">
    <property type="entry name" value="Pyrv_kinase-like_dom_sf"/>
</dbReference>
<organism evidence="4 5">
    <name type="scientific">Bacillus vallismortis</name>
    <dbReference type="NCBI Taxonomy" id="72361"/>
    <lineage>
        <taxon>Bacteria</taxon>
        <taxon>Bacillati</taxon>
        <taxon>Bacillota</taxon>
        <taxon>Bacilli</taxon>
        <taxon>Bacillales</taxon>
        <taxon>Bacillaceae</taxon>
        <taxon>Bacillus</taxon>
    </lineage>
</organism>